<protein>
    <submittedName>
        <fullName evidence="1">Uncharacterized protein</fullName>
    </submittedName>
</protein>
<accession>A0ACB9EYC8</accession>
<organism evidence="1 2">
    <name type="scientific">Cichorium intybus</name>
    <name type="common">Chicory</name>
    <dbReference type="NCBI Taxonomy" id="13427"/>
    <lineage>
        <taxon>Eukaryota</taxon>
        <taxon>Viridiplantae</taxon>
        <taxon>Streptophyta</taxon>
        <taxon>Embryophyta</taxon>
        <taxon>Tracheophyta</taxon>
        <taxon>Spermatophyta</taxon>
        <taxon>Magnoliopsida</taxon>
        <taxon>eudicotyledons</taxon>
        <taxon>Gunneridae</taxon>
        <taxon>Pentapetalae</taxon>
        <taxon>asterids</taxon>
        <taxon>campanulids</taxon>
        <taxon>Asterales</taxon>
        <taxon>Asteraceae</taxon>
        <taxon>Cichorioideae</taxon>
        <taxon>Cichorieae</taxon>
        <taxon>Cichoriinae</taxon>
        <taxon>Cichorium</taxon>
    </lineage>
</organism>
<reference evidence="2" key="1">
    <citation type="journal article" date="2022" name="Mol. Ecol. Resour.">
        <title>The genomes of chicory, endive, great burdock and yacon provide insights into Asteraceae palaeo-polyploidization history and plant inulin production.</title>
        <authorList>
            <person name="Fan W."/>
            <person name="Wang S."/>
            <person name="Wang H."/>
            <person name="Wang A."/>
            <person name="Jiang F."/>
            <person name="Liu H."/>
            <person name="Zhao H."/>
            <person name="Xu D."/>
            <person name="Zhang Y."/>
        </authorList>
    </citation>
    <scope>NUCLEOTIDE SEQUENCE [LARGE SCALE GENOMIC DNA]</scope>
    <source>
        <strain evidence="2">cv. Punajuju</strain>
    </source>
</reference>
<reference evidence="1 2" key="2">
    <citation type="journal article" date="2022" name="Mol. Ecol. Resour.">
        <title>The genomes of chicory, endive, great burdock and yacon provide insights into Asteraceae paleo-polyploidization history and plant inulin production.</title>
        <authorList>
            <person name="Fan W."/>
            <person name="Wang S."/>
            <person name="Wang H."/>
            <person name="Wang A."/>
            <person name="Jiang F."/>
            <person name="Liu H."/>
            <person name="Zhao H."/>
            <person name="Xu D."/>
            <person name="Zhang Y."/>
        </authorList>
    </citation>
    <scope>NUCLEOTIDE SEQUENCE [LARGE SCALE GENOMIC DNA]</scope>
    <source>
        <strain evidence="2">cv. Punajuju</strain>
        <tissue evidence="1">Leaves</tissue>
    </source>
</reference>
<proteinExistence type="predicted"/>
<name>A0ACB9EYC8_CICIN</name>
<comment type="caution">
    <text evidence="1">The sequence shown here is derived from an EMBL/GenBank/DDBJ whole genome shotgun (WGS) entry which is preliminary data.</text>
</comment>
<evidence type="ECO:0000313" key="2">
    <source>
        <dbReference type="Proteomes" id="UP001055811"/>
    </source>
</evidence>
<evidence type="ECO:0000313" key="1">
    <source>
        <dbReference type="EMBL" id="KAI3763716.1"/>
    </source>
</evidence>
<keyword evidence="2" id="KW-1185">Reference proteome</keyword>
<dbReference type="EMBL" id="CM042011">
    <property type="protein sequence ID" value="KAI3763716.1"/>
    <property type="molecule type" value="Genomic_DNA"/>
</dbReference>
<sequence>MDDICYFVEDISRRPQSDAFSLFGFPFPSESKQHLVPETKLRSSLLDLIFFRKSLLDLQHTSQHIRTHQFHNLEVIRSMF</sequence>
<gene>
    <name evidence="1" type="ORF">L2E82_13711</name>
</gene>
<dbReference type="Proteomes" id="UP001055811">
    <property type="component" value="Linkage Group LG03"/>
</dbReference>